<evidence type="ECO:0000313" key="3">
    <source>
        <dbReference type="Proteomes" id="UP000037069"/>
    </source>
</evidence>
<reference evidence="2 3" key="1">
    <citation type="journal article" date="2015" name="Nat. Commun.">
        <title>Lucilia cuprina genome unlocks parasitic fly biology to underpin future interventions.</title>
        <authorList>
            <person name="Anstead C.A."/>
            <person name="Korhonen P.K."/>
            <person name="Young N.D."/>
            <person name="Hall R.S."/>
            <person name="Jex A.R."/>
            <person name="Murali S.C."/>
            <person name="Hughes D.S."/>
            <person name="Lee S.F."/>
            <person name="Perry T."/>
            <person name="Stroehlein A.J."/>
            <person name="Ansell B.R."/>
            <person name="Breugelmans B."/>
            <person name="Hofmann A."/>
            <person name="Qu J."/>
            <person name="Dugan S."/>
            <person name="Lee S.L."/>
            <person name="Chao H."/>
            <person name="Dinh H."/>
            <person name="Han Y."/>
            <person name="Doddapaneni H.V."/>
            <person name="Worley K.C."/>
            <person name="Muzny D.M."/>
            <person name="Ioannidis P."/>
            <person name="Waterhouse R.M."/>
            <person name="Zdobnov E.M."/>
            <person name="James P.J."/>
            <person name="Bagnall N.H."/>
            <person name="Kotze A.C."/>
            <person name="Gibbs R.A."/>
            <person name="Richards S."/>
            <person name="Batterham P."/>
            <person name="Gasser R.B."/>
        </authorList>
    </citation>
    <scope>NUCLEOTIDE SEQUENCE [LARGE SCALE GENOMIC DNA]</scope>
    <source>
        <strain evidence="2 3">LS</strain>
        <tissue evidence="2">Full body</tissue>
    </source>
</reference>
<evidence type="ECO:0000256" key="1">
    <source>
        <dbReference type="SAM" id="SignalP"/>
    </source>
</evidence>
<dbReference type="AlphaFoldDB" id="A0A0L0CA96"/>
<dbReference type="Proteomes" id="UP000037069">
    <property type="component" value="Unassembled WGS sequence"/>
</dbReference>
<comment type="caution">
    <text evidence="2">The sequence shown here is derived from an EMBL/GenBank/DDBJ whole genome shotgun (WGS) entry which is preliminary data.</text>
</comment>
<keyword evidence="3" id="KW-1185">Reference proteome</keyword>
<organism evidence="2 3">
    <name type="scientific">Lucilia cuprina</name>
    <name type="common">Green bottle fly</name>
    <name type="synonym">Australian sheep blowfly</name>
    <dbReference type="NCBI Taxonomy" id="7375"/>
    <lineage>
        <taxon>Eukaryota</taxon>
        <taxon>Metazoa</taxon>
        <taxon>Ecdysozoa</taxon>
        <taxon>Arthropoda</taxon>
        <taxon>Hexapoda</taxon>
        <taxon>Insecta</taxon>
        <taxon>Pterygota</taxon>
        <taxon>Neoptera</taxon>
        <taxon>Endopterygota</taxon>
        <taxon>Diptera</taxon>
        <taxon>Brachycera</taxon>
        <taxon>Muscomorpha</taxon>
        <taxon>Oestroidea</taxon>
        <taxon>Calliphoridae</taxon>
        <taxon>Luciliinae</taxon>
        <taxon>Lucilia</taxon>
    </lineage>
</organism>
<gene>
    <name evidence="2" type="ORF">FF38_13623</name>
</gene>
<keyword evidence="1" id="KW-0732">Signal</keyword>
<feature type="signal peptide" evidence="1">
    <location>
        <begin position="1"/>
        <end position="19"/>
    </location>
</feature>
<dbReference type="EMBL" id="JRES01000685">
    <property type="protein sequence ID" value="KNC29145.1"/>
    <property type="molecule type" value="Genomic_DNA"/>
</dbReference>
<feature type="chain" id="PRO_5005536043" evidence="1">
    <location>
        <begin position="20"/>
        <end position="81"/>
    </location>
</feature>
<sequence length="81" mass="8715">MNIFGVIFIIATICNAIRAELPIYSAKNVVNTGVLKQDKLPSGGNSLIENVLNTGVIKQKGSPDKKNNVIADIVNHDVINQ</sequence>
<protein>
    <submittedName>
        <fullName evidence="2">Uncharacterized protein</fullName>
    </submittedName>
</protein>
<evidence type="ECO:0000313" key="2">
    <source>
        <dbReference type="EMBL" id="KNC29145.1"/>
    </source>
</evidence>
<accession>A0A0L0CA96</accession>
<proteinExistence type="predicted"/>
<name>A0A0L0CA96_LUCCU</name>